<proteinExistence type="predicted"/>
<dbReference type="GO" id="GO:0004124">
    <property type="term" value="F:cysteine synthase activity"/>
    <property type="evidence" value="ECO:0007669"/>
    <property type="project" value="UniProtKB-EC"/>
</dbReference>
<keyword evidence="1" id="KW-0808">Transferase</keyword>
<dbReference type="EMBL" id="UGXG01000002">
    <property type="protein sequence ID" value="SUG46577.1"/>
    <property type="molecule type" value="Genomic_DNA"/>
</dbReference>
<dbReference type="EC" id="2.5.1.47" evidence="1"/>
<dbReference type="AlphaFoldDB" id="A0A379T7C1"/>
<accession>A0A379T7C1</accession>
<sequence length="36" mass="3949">MSQERRSAMRAYGAELVLVTKEQGMEGARDLALSHG</sequence>
<dbReference type="InterPro" id="IPR036052">
    <property type="entry name" value="TrpB-like_PALP_sf"/>
</dbReference>
<dbReference type="Proteomes" id="UP000254741">
    <property type="component" value="Unassembled WGS sequence"/>
</dbReference>
<evidence type="ECO:0000313" key="1">
    <source>
        <dbReference type="EMBL" id="SUG46577.1"/>
    </source>
</evidence>
<protein>
    <submittedName>
        <fullName evidence="1">Cysteine synthase B</fullName>
        <ecNumber evidence="1">2.5.1.47</ecNumber>
    </submittedName>
</protein>
<organism evidence="1 2">
    <name type="scientific">Salmonella enterica subsp. arizonae</name>
    <dbReference type="NCBI Taxonomy" id="59203"/>
    <lineage>
        <taxon>Bacteria</taxon>
        <taxon>Pseudomonadati</taxon>
        <taxon>Pseudomonadota</taxon>
        <taxon>Gammaproteobacteria</taxon>
        <taxon>Enterobacterales</taxon>
        <taxon>Enterobacteriaceae</taxon>
        <taxon>Salmonella</taxon>
    </lineage>
</organism>
<dbReference type="Gene3D" id="3.40.50.1100">
    <property type="match status" value="1"/>
</dbReference>
<gene>
    <name evidence="1" type="primary">cysM_1</name>
    <name evidence="1" type="ORF">NCTC8297_01806</name>
</gene>
<dbReference type="SUPFAM" id="SSF53686">
    <property type="entry name" value="Tryptophan synthase beta subunit-like PLP-dependent enzymes"/>
    <property type="match status" value="1"/>
</dbReference>
<reference evidence="1 2" key="1">
    <citation type="submission" date="2018-06" db="EMBL/GenBank/DDBJ databases">
        <authorList>
            <consortium name="Pathogen Informatics"/>
            <person name="Doyle S."/>
        </authorList>
    </citation>
    <scope>NUCLEOTIDE SEQUENCE [LARGE SCALE GENOMIC DNA]</scope>
    <source>
        <strain evidence="1 2">NCTC8297</strain>
    </source>
</reference>
<evidence type="ECO:0000313" key="2">
    <source>
        <dbReference type="Proteomes" id="UP000254741"/>
    </source>
</evidence>
<name>A0A379T7C1_SALER</name>